<organism evidence="1 2">
    <name type="scientific">Hepatospora eriocheir</name>
    <dbReference type="NCBI Taxonomy" id="1081669"/>
    <lineage>
        <taxon>Eukaryota</taxon>
        <taxon>Fungi</taxon>
        <taxon>Fungi incertae sedis</taxon>
        <taxon>Microsporidia</taxon>
        <taxon>Hepatosporidae</taxon>
        <taxon>Hepatospora</taxon>
    </lineage>
</organism>
<proteinExistence type="predicted"/>
<name>A0A1X0QGV3_9MICR</name>
<dbReference type="AlphaFoldDB" id="A0A1X0QGV3"/>
<sequence length="77" mass="9256">MDCFYDLKIKLENMIFLINKKIDSSLTSKDRDDLNDFKTLIEHFYNLCEFISLSESNFDFLKNLTELFNVVHFLSNY</sequence>
<evidence type="ECO:0000313" key="2">
    <source>
        <dbReference type="Proteomes" id="UP000192501"/>
    </source>
</evidence>
<evidence type="ECO:0000313" key="1">
    <source>
        <dbReference type="EMBL" id="ORD98894.1"/>
    </source>
</evidence>
<protein>
    <submittedName>
        <fullName evidence="1">Uncharacterized protein</fullName>
    </submittedName>
</protein>
<dbReference type="EMBL" id="LTAI01000396">
    <property type="protein sequence ID" value="ORD98894.1"/>
    <property type="molecule type" value="Genomic_DNA"/>
</dbReference>
<dbReference type="VEuPathDB" id="MicrosporidiaDB:A0H76_1772"/>
<dbReference type="Proteomes" id="UP000192501">
    <property type="component" value="Unassembled WGS sequence"/>
</dbReference>
<gene>
    <name evidence="1" type="ORF">A0H76_1772</name>
</gene>
<comment type="caution">
    <text evidence="1">The sequence shown here is derived from an EMBL/GenBank/DDBJ whole genome shotgun (WGS) entry which is preliminary data.</text>
</comment>
<reference evidence="1 2" key="1">
    <citation type="journal article" date="2017" name="Environ. Microbiol.">
        <title>Decay of the glycolytic pathway and adaptation to intranuclear parasitism within Enterocytozoonidae microsporidia.</title>
        <authorList>
            <person name="Wiredu Boakye D."/>
            <person name="Jaroenlak P."/>
            <person name="Prachumwat A."/>
            <person name="Williams T.A."/>
            <person name="Bateman K.S."/>
            <person name="Itsathitphaisarn O."/>
            <person name="Sritunyalucksana K."/>
            <person name="Paszkiewicz K.H."/>
            <person name="Moore K.A."/>
            <person name="Stentiford G.D."/>
            <person name="Williams B.A."/>
        </authorList>
    </citation>
    <scope>NUCLEOTIDE SEQUENCE [LARGE SCALE GENOMIC DNA]</scope>
    <source>
        <strain evidence="2">canceri</strain>
    </source>
</reference>
<dbReference type="VEuPathDB" id="MicrosporidiaDB:HERIO_536"/>
<accession>A0A1X0QGV3</accession>